<dbReference type="EMBL" id="UZAK01052631">
    <property type="protein sequence ID" value="VDP81801.1"/>
    <property type="molecule type" value="Genomic_DNA"/>
</dbReference>
<organism evidence="3">
    <name type="scientific">Schistosoma curassoni</name>
    <dbReference type="NCBI Taxonomy" id="6186"/>
    <lineage>
        <taxon>Eukaryota</taxon>
        <taxon>Metazoa</taxon>
        <taxon>Spiralia</taxon>
        <taxon>Lophotrochozoa</taxon>
        <taxon>Platyhelminthes</taxon>
        <taxon>Trematoda</taxon>
        <taxon>Digenea</taxon>
        <taxon>Strigeidida</taxon>
        <taxon>Schistosomatoidea</taxon>
        <taxon>Schistosomatidae</taxon>
        <taxon>Schistosoma</taxon>
    </lineage>
</organism>
<gene>
    <name evidence="1" type="ORF">SCUD_LOCUS23183</name>
</gene>
<sequence length="95" mass="10774">MKRKQNTYSGAKRKPKDLSPALHFEVLKVSRYRLPNFEVESDPPEVPVYRLGCVSLSKVSRRRQKVISLTLPAEEDNLCGSRREETLVLSPGGPH</sequence>
<reference evidence="1 2" key="2">
    <citation type="submission" date="2018-11" db="EMBL/GenBank/DDBJ databases">
        <authorList>
            <consortium name="Pathogen Informatics"/>
        </authorList>
    </citation>
    <scope>NUCLEOTIDE SEQUENCE [LARGE SCALE GENOMIC DNA]</scope>
    <source>
        <strain evidence="1">Dakar</strain>
        <strain evidence="2">Dakar, Senegal</strain>
    </source>
</reference>
<accession>A0A183L765</accession>
<reference evidence="3" key="1">
    <citation type="submission" date="2016-06" db="UniProtKB">
        <authorList>
            <consortium name="WormBaseParasite"/>
        </authorList>
    </citation>
    <scope>IDENTIFICATION</scope>
</reference>
<protein>
    <submittedName>
        <fullName evidence="1 3">Uncharacterized protein</fullName>
    </submittedName>
</protein>
<evidence type="ECO:0000313" key="2">
    <source>
        <dbReference type="Proteomes" id="UP000279833"/>
    </source>
</evidence>
<dbReference type="AlphaFoldDB" id="A0A183L765"/>
<dbReference type="WBParaSite" id="SCUD_0002318801-mRNA-1">
    <property type="protein sequence ID" value="SCUD_0002318801-mRNA-1"/>
    <property type="gene ID" value="SCUD_0002318801"/>
</dbReference>
<proteinExistence type="predicted"/>
<name>A0A183L765_9TREM</name>
<keyword evidence="2" id="KW-1185">Reference proteome</keyword>
<dbReference type="Proteomes" id="UP000279833">
    <property type="component" value="Unassembled WGS sequence"/>
</dbReference>
<evidence type="ECO:0000313" key="1">
    <source>
        <dbReference type="EMBL" id="VDP81801.1"/>
    </source>
</evidence>
<evidence type="ECO:0000313" key="3">
    <source>
        <dbReference type="WBParaSite" id="SCUD_0002318801-mRNA-1"/>
    </source>
</evidence>